<dbReference type="InterPro" id="IPR003777">
    <property type="entry name" value="XdhC_CoxI"/>
</dbReference>
<dbReference type="InterPro" id="IPR027051">
    <property type="entry name" value="XdhC_Rossmann_dom"/>
</dbReference>
<reference evidence="4" key="1">
    <citation type="journal article" date="2019" name="Int. J. Syst. Evol. Microbiol.">
        <title>The Global Catalogue of Microorganisms (GCM) 10K type strain sequencing project: providing services to taxonomists for standard genome sequencing and annotation.</title>
        <authorList>
            <consortium name="The Broad Institute Genomics Platform"/>
            <consortium name="The Broad Institute Genome Sequencing Center for Infectious Disease"/>
            <person name="Wu L."/>
            <person name="Ma J."/>
        </authorList>
    </citation>
    <scope>NUCLEOTIDE SEQUENCE [LARGE SCALE GENOMIC DNA]</scope>
    <source>
        <strain evidence="4">CCUG 30340</strain>
    </source>
</reference>
<dbReference type="PANTHER" id="PTHR30388">
    <property type="entry name" value="ALDEHYDE OXIDOREDUCTASE MOLYBDENUM COFACTOR ASSEMBLY PROTEIN"/>
    <property type="match status" value="1"/>
</dbReference>
<dbReference type="Proteomes" id="UP001595886">
    <property type="component" value="Unassembled WGS sequence"/>
</dbReference>
<dbReference type="RefSeq" id="WP_380019759.1">
    <property type="nucleotide sequence ID" value="NZ_JBHSHD010000006.1"/>
</dbReference>
<feature type="domain" description="XdhC- CoxI" evidence="1">
    <location>
        <begin position="31"/>
        <end position="96"/>
    </location>
</feature>
<accession>A0ABV9QRH5</accession>
<name>A0ABV9QRH5_9GAMM</name>
<evidence type="ECO:0000313" key="4">
    <source>
        <dbReference type="Proteomes" id="UP001595886"/>
    </source>
</evidence>
<organism evidence="3 4">
    <name type="scientific">Dokdonella ginsengisoli</name>
    <dbReference type="NCBI Taxonomy" id="363846"/>
    <lineage>
        <taxon>Bacteria</taxon>
        <taxon>Pseudomonadati</taxon>
        <taxon>Pseudomonadota</taxon>
        <taxon>Gammaproteobacteria</taxon>
        <taxon>Lysobacterales</taxon>
        <taxon>Rhodanobacteraceae</taxon>
        <taxon>Dokdonella</taxon>
    </lineage>
</organism>
<evidence type="ECO:0000313" key="3">
    <source>
        <dbReference type="EMBL" id="MFC4819948.1"/>
    </source>
</evidence>
<evidence type="ECO:0000259" key="1">
    <source>
        <dbReference type="Pfam" id="PF02625"/>
    </source>
</evidence>
<dbReference type="EMBL" id="JBHSHD010000006">
    <property type="protein sequence ID" value="MFC4819948.1"/>
    <property type="molecule type" value="Genomic_DNA"/>
</dbReference>
<dbReference type="PANTHER" id="PTHR30388:SF4">
    <property type="entry name" value="MOLYBDENUM COFACTOR INSERTION CHAPERONE PAOD"/>
    <property type="match status" value="1"/>
</dbReference>
<dbReference type="Pfam" id="PF13478">
    <property type="entry name" value="XdhC_C"/>
    <property type="match status" value="1"/>
</dbReference>
<protein>
    <submittedName>
        <fullName evidence="3">XdhC family protein</fullName>
    </submittedName>
</protein>
<sequence length="352" mass="36635">MTSFPPDLSHAATAFALGGTRAVVEGARVLAARGEAGVLAVVVETAGSTYRKPGALILLDAAGVHVGALSGGCLEGELEAAARDVLARGVGADVRFDTSGDEDRVFGSGTGCGGSTRVRLLPLPARAAPLREALIDADQRGTALELRLAGAAEHIGAGEARVVGANGETRRYRFDARGGVRDDDDVPPDPIALTVRPAPRLLLLGAGPETRPLLRLTRMLGWRVELAEHRGRWARFAQDCGIDRTHDGGPDALPALFASTRFDAALVMNHNYLLDARCLTQLAATGISYVGLLGPASRRDDLLAEIGTDATARLQPHLHAPVGLTLGGEGAEAIALAIAAQLQIAFSRRVPA</sequence>
<proteinExistence type="predicted"/>
<feature type="domain" description="XdhC Rossmann" evidence="2">
    <location>
        <begin position="201"/>
        <end position="342"/>
    </location>
</feature>
<keyword evidence="4" id="KW-1185">Reference proteome</keyword>
<dbReference type="Pfam" id="PF02625">
    <property type="entry name" value="XdhC_CoxI"/>
    <property type="match status" value="1"/>
</dbReference>
<dbReference type="Gene3D" id="3.40.50.720">
    <property type="entry name" value="NAD(P)-binding Rossmann-like Domain"/>
    <property type="match status" value="1"/>
</dbReference>
<gene>
    <name evidence="3" type="ORF">ACFO6Q_06415</name>
</gene>
<evidence type="ECO:0000259" key="2">
    <source>
        <dbReference type="Pfam" id="PF13478"/>
    </source>
</evidence>
<comment type="caution">
    <text evidence="3">The sequence shown here is derived from an EMBL/GenBank/DDBJ whole genome shotgun (WGS) entry which is preliminary data.</text>
</comment>
<dbReference type="InterPro" id="IPR052698">
    <property type="entry name" value="MoCofactor_Util/Proc"/>
</dbReference>